<dbReference type="InterPro" id="IPR049177">
    <property type="entry name" value="MgtC_SapB_SrpB_YhiD_N"/>
</dbReference>
<dbReference type="AlphaFoldDB" id="A0A8I1W937"/>
<dbReference type="RefSeq" id="WP_207542575.1">
    <property type="nucleotide sequence ID" value="NZ_JAFNAA010000019.1"/>
</dbReference>
<accession>A0A8I1W937</accession>
<keyword evidence="1" id="KW-0472">Membrane</keyword>
<dbReference type="PANTHER" id="PTHR39084:SF1">
    <property type="entry name" value="DUF4010 DOMAIN-CONTAINING PROTEIN"/>
    <property type="match status" value="1"/>
</dbReference>
<feature type="transmembrane region" description="Helical" evidence="1">
    <location>
        <begin position="181"/>
        <end position="201"/>
    </location>
</feature>
<dbReference type="Pfam" id="PF13194">
    <property type="entry name" value="DUF4010"/>
    <property type="match status" value="1"/>
</dbReference>
<sequence length="420" mass="45395">MEQNLQLAPFWTLLIALCLGAVIGLQRGWTLRNEETGRRIAGIRTYSLIGLTGGISGLLSRAFSPLVLGFVLLALAAIIALAYHYRQQQHMNLSITDSVGMLLTCLLGALATAGYPLLAAPAAVLTTLILDNKQELHNALQKLQEYELDAALRLLLISVVMLPLLPNEGFGPWQAINPYQIWWMVVLIAGISFISHFAIKIGGPQKGILFTSVCAGFSSSTALTLQFSHLSRQEPELSPLLASGILLSCGTMFPRVLLVCFVLNPALFRELWPAMLLMMLGFYLPACVIWWCHRHQQYQQPASSQNPLSLSAALFFGLLLLLIIVLSKALGLWFGQAGTLLLAAISGLTDVDAITLALAQQSRHGALTIAVQGIFIAAAVNSVVKMAMTVFIGNRRLGFLTGAPVLLSVLAGSLLLLRAF</sequence>
<evidence type="ECO:0000313" key="5">
    <source>
        <dbReference type="Proteomes" id="UP000664658"/>
    </source>
</evidence>
<dbReference type="InterPro" id="IPR025105">
    <property type="entry name" value="DUF4010"/>
</dbReference>
<proteinExistence type="predicted"/>
<feature type="transmembrane region" description="Helical" evidence="1">
    <location>
        <begin position="207"/>
        <end position="228"/>
    </location>
</feature>
<feature type="transmembrane region" description="Helical" evidence="1">
    <location>
        <begin position="366"/>
        <end position="391"/>
    </location>
</feature>
<feature type="transmembrane region" description="Helical" evidence="1">
    <location>
        <begin position="313"/>
        <end position="334"/>
    </location>
</feature>
<keyword evidence="1" id="KW-1133">Transmembrane helix</keyword>
<evidence type="ECO:0000313" key="4">
    <source>
        <dbReference type="EMBL" id="MBO1109485.1"/>
    </source>
</evidence>
<dbReference type="EMBL" id="JAFNAA010000019">
    <property type="protein sequence ID" value="MBO1109485.1"/>
    <property type="molecule type" value="Genomic_DNA"/>
</dbReference>
<feature type="transmembrane region" description="Helical" evidence="1">
    <location>
        <begin position="6"/>
        <end position="29"/>
    </location>
</feature>
<feature type="transmembrane region" description="Helical" evidence="1">
    <location>
        <begin position="340"/>
        <end position="359"/>
    </location>
</feature>
<comment type="caution">
    <text evidence="4">The sequence shown here is derived from an EMBL/GenBank/DDBJ whole genome shotgun (WGS) entry which is preliminary data.</text>
</comment>
<feature type="transmembrane region" description="Helical" evidence="1">
    <location>
        <begin position="240"/>
        <end position="265"/>
    </location>
</feature>
<protein>
    <submittedName>
        <fullName evidence="4">MgtC/SapB family protein</fullName>
    </submittedName>
</protein>
<dbReference type="Proteomes" id="UP000664658">
    <property type="component" value="Unassembled WGS sequence"/>
</dbReference>
<evidence type="ECO:0000259" key="2">
    <source>
        <dbReference type="Pfam" id="PF02308"/>
    </source>
</evidence>
<dbReference type="Pfam" id="PF02308">
    <property type="entry name" value="MgtC"/>
    <property type="match status" value="1"/>
</dbReference>
<feature type="domain" description="MgtC/SapB/SrpB/YhiD N-terminal" evidence="2">
    <location>
        <begin position="13"/>
        <end position="138"/>
    </location>
</feature>
<evidence type="ECO:0000259" key="3">
    <source>
        <dbReference type="Pfam" id="PF13194"/>
    </source>
</evidence>
<organism evidence="4 5">
    <name type="scientific">Plesiomonas shigelloides</name>
    <name type="common">Aeromonas shigelloides</name>
    <dbReference type="NCBI Taxonomy" id="703"/>
    <lineage>
        <taxon>Bacteria</taxon>
        <taxon>Pseudomonadati</taxon>
        <taxon>Pseudomonadota</taxon>
        <taxon>Gammaproteobacteria</taxon>
        <taxon>Enterobacterales</taxon>
        <taxon>Enterobacteriaceae</taxon>
        <taxon>Plesiomonas</taxon>
    </lineage>
</organism>
<gene>
    <name evidence="4" type="ORF">J2R62_14940</name>
</gene>
<evidence type="ECO:0000256" key="1">
    <source>
        <dbReference type="SAM" id="Phobius"/>
    </source>
</evidence>
<name>A0A8I1W937_PLESH</name>
<keyword evidence="1" id="KW-0812">Transmembrane</keyword>
<feature type="transmembrane region" description="Helical" evidence="1">
    <location>
        <begin position="271"/>
        <end position="292"/>
    </location>
</feature>
<dbReference type="PANTHER" id="PTHR39084">
    <property type="entry name" value="MEMBRANE PROTEIN-RELATED"/>
    <property type="match status" value="1"/>
</dbReference>
<reference evidence="4" key="1">
    <citation type="submission" date="2021-03" db="EMBL/GenBank/DDBJ databases">
        <title>Plesiomonas shigelloides zfcc0051, isolated from zebrafish feces.</title>
        <authorList>
            <person name="Vanderhoek Z."/>
            <person name="Gaulke C."/>
        </authorList>
    </citation>
    <scope>NUCLEOTIDE SEQUENCE</scope>
    <source>
        <strain evidence="4">Zfcc0051</strain>
    </source>
</reference>
<feature type="transmembrane region" description="Helical" evidence="1">
    <location>
        <begin position="66"/>
        <end position="85"/>
    </location>
</feature>
<feature type="transmembrane region" description="Helical" evidence="1">
    <location>
        <begin position="397"/>
        <end position="417"/>
    </location>
</feature>
<feature type="transmembrane region" description="Helical" evidence="1">
    <location>
        <begin position="106"/>
        <end position="130"/>
    </location>
</feature>
<feature type="domain" description="DUF4010" evidence="3">
    <location>
        <begin position="186"/>
        <end position="393"/>
    </location>
</feature>